<dbReference type="Proteomes" id="UP001151582">
    <property type="component" value="Unassembled WGS sequence"/>
</dbReference>
<accession>A0A9W8E776</accession>
<evidence type="ECO:0000313" key="2">
    <source>
        <dbReference type="EMBL" id="KAJ1975123.1"/>
    </source>
</evidence>
<sequence>MRAFNALSLLSVVMVMLWLADESQASPRPGLSSIVDAVQSGWDDFEKDLKVKEYHAMEPWRRFKSKFA</sequence>
<keyword evidence="3" id="KW-1185">Reference proteome</keyword>
<evidence type="ECO:0000313" key="3">
    <source>
        <dbReference type="Proteomes" id="UP001151582"/>
    </source>
</evidence>
<proteinExistence type="predicted"/>
<evidence type="ECO:0000256" key="1">
    <source>
        <dbReference type="SAM" id="SignalP"/>
    </source>
</evidence>
<protein>
    <submittedName>
        <fullName evidence="2">Uncharacterized protein</fullName>
    </submittedName>
</protein>
<keyword evidence="1" id="KW-0732">Signal</keyword>
<organism evidence="2 3">
    <name type="scientific">Dimargaris verticillata</name>
    <dbReference type="NCBI Taxonomy" id="2761393"/>
    <lineage>
        <taxon>Eukaryota</taxon>
        <taxon>Fungi</taxon>
        <taxon>Fungi incertae sedis</taxon>
        <taxon>Zoopagomycota</taxon>
        <taxon>Kickxellomycotina</taxon>
        <taxon>Dimargaritomycetes</taxon>
        <taxon>Dimargaritales</taxon>
        <taxon>Dimargaritaceae</taxon>
        <taxon>Dimargaris</taxon>
    </lineage>
</organism>
<gene>
    <name evidence="2" type="ORF">H4R34_004453</name>
</gene>
<dbReference type="EMBL" id="JANBQB010000565">
    <property type="protein sequence ID" value="KAJ1975123.1"/>
    <property type="molecule type" value="Genomic_DNA"/>
</dbReference>
<feature type="signal peptide" evidence="1">
    <location>
        <begin position="1"/>
        <end position="25"/>
    </location>
</feature>
<dbReference type="AlphaFoldDB" id="A0A9W8E776"/>
<feature type="chain" id="PRO_5040764873" evidence="1">
    <location>
        <begin position="26"/>
        <end position="68"/>
    </location>
</feature>
<comment type="caution">
    <text evidence="2">The sequence shown here is derived from an EMBL/GenBank/DDBJ whole genome shotgun (WGS) entry which is preliminary data.</text>
</comment>
<name>A0A9W8E776_9FUNG</name>
<reference evidence="2" key="1">
    <citation type="submission" date="2022-07" db="EMBL/GenBank/DDBJ databases">
        <title>Phylogenomic reconstructions and comparative analyses of Kickxellomycotina fungi.</title>
        <authorList>
            <person name="Reynolds N.K."/>
            <person name="Stajich J.E."/>
            <person name="Barry K."/>
            <person name="Grigoriev I.V."/>
            <person name="Crous P."/>
            <person name="Smith M.E."/>
        </authorList>
    </citation>
    <scope>NUCLEOTIDE SEQUENCE</scope>
    <source>
        <strain evidence="2">RSA 567</strain>
    </source>
</reference>